<evidence type="ECO:0000256" key="2">
    <source>
        <dbReference type="ARBA" id="ARBA00022448"/>
    </source>
</evidence>
<dbReference type="GO" id="GO:0005524">
    <property type="term" value="F:ATP binding"/>
    <property type="evidence" value="ECO:0007669"/>
    <property type="project" value="UniProtKB-KW"/>
</dbReference>
<dbReference type="GO" id="GO:0006635">
    <property type="term" value="P:fatty acid beta-oxidation"/>
    <property type="evidence" value="ECO:0007669"/>
    <property type="project" value="TreeGrafter"/>
</dbReference>
<dbReference type="Pfam" id="PF06472">
    <property type="entry name" value="ABC_membrane_2"/>
    <property type="match status" value="1"/>
</dbReference>
<dbReference type="EMBL" id="KQ257455">
    <property type="protein sequence ID" value="KND00887.1"/>
    <property type="molecule type" value="Genomic_DNA"/>
</dbReference>
<dbReference type="GO" id="GO:0140359">
    <property type="term" value="F:ABC-type transporter activity"/>
    <property type="evidence" value="ECO:0007669"/>
    <property type="project" value="InterPro"/>
</dbReference>
<dbReference type="InParanoid" id="A0A0L0HID1"/>
<dbReference type="eggNOG" id="KOG0060">
    <property type="taxonomic scope" value="Eukaryota"/>
</dbReference>
<evidence type="ECO:0000256" key="7">
    <source>
        <dbReference type="ARBA" id="ARBA00023136"/>
    </source>
</evidence>
<dbReference type="GO" id="GO:0005778">
    <property type="term" value="C:peroxisomal membrane"/>
    <property type="evidence" value="ECO:0007669"/>
    <property type="project" value="TreeGrafter"/>
</dbReference>
<dbReference type="InterPro" id="IPR036640">
    <property type="entry name" value="ABC1_TM_sf"/>
</dbReference>
<dbReference type="Gene3D" id="1.20.1560.10">
    <property type="entry name" value="ABC transporter type 1, transmembrane domain"/>
    <property type="match status" value="1"/>
</dbReference>
<comment type="similarity">
    <text evidence="1">Belongs to the ABC transporter superfamily. ABCD family. Peroxisomal fatty acyl CoA transporter (TC 3.A.1.203) subfamily.</text>
</comment>
<evidence type="ECO:0000256" key="1">
    <source>
        <dbReference type="ARBA" id="ARBA00008575"/>
    </source>
</evidence>
<feature type="transmembrane region" description="Helical" evidence="9">
    <location>
        <begin position="107"/>
        <end position="127"/>
    </location>
</feature>
<dbReference type="AlphaFoldDB" id="A0A0L0HID1"/>
<dbReference type="OrthoDB" id="422637at2759"/>
<proteinExistence type="inferred from homology"/>
<evidence type="ECO:0000256" key="6">
    <source>
        <dbReference type="ARBA" id="ARBA00022989"/>
    </source>
</evidence>
<keyword evidence="4" id="KW-0547">Nucleotide-binding</keyword>
<dbReference type="InterPro" id="IPR011527">
    <property type="entry name" value="ABC1_TM_dom"/>
</dbReference>
<evidence type="ECO:0000259" key="10">
    <source>
        <dbReference type="PROSITE" id="PS50893"/>
    </source>
</evidence>
<feature type="transmembrane region" description="Helical" evidence="9">
    <location>
        <begin position="60"/>
        <end position="87"/>
    </location>
</feature>
<dbReference type="CDD" id="cd03223">
    <property type="entry name" value="ABCD_peroxisomal_ALDP"/>
    <property type="match status" value="1"/>
</dbReference>
<keyword evidence="2" id="KW-0813">Transport</keyword>
<organism evidence="12 13">
    <name type="scientific">Spizellomyces punctatus (strain DAOM BR117)</name>
    <dbReference type="NCBI Taxonomy" id="645134"/>
    <lineage>
        <taxon>Eukaryota</taxon>
        <taxon>Fungi</taxon>
        <taxon>Fungi incertae sedis</taxon>
        <taxon>Chytridiomycota</taxon>
        <taxon>Chytridiomycota incertae sedis</taxon>
        <taxon>Chytridiomycetes</taxon>
        <taxon>Spizellomycetales</taxon>
        <taxon>Spizellomycetaceae</taxon>
        <taxon>Spizellomyces</taxon>
    </lineage>
</organism>
<feature type="domain" description="ABC transporter" evidence="10">
    <location>
        <begin position="396"/>
        <end position="605"/>
    </location>
</feature>
<reference evidence="12 13" key="1">
    <citation type="submission" date="2009-08" db="EMBL/GenBank/DDBJ databases">
        <title>The Genome Sequence of Spizellomyces punctatus strain DAOM BR117.</title>
        <authorList>
            <consortium name="The Broad Institute Genome Sequencing Platform"/>
            <person name="Russ C."/>
            <person name="Cuomo C."/>
            <person name="Shea T."/>
            <person name="Young S.K."/>
            <person name="Zeng Q."/>
            <person name="Koehrsen M."/>
            <person name="Haas B."/>
            <person name="Borodovsky M."/>
            <person name="Guigo R."/>
            <person name="Alvarado L."/>
            <person name="Berlin A."/>
            <person name="Bochicchio J."/>
            <person name="Borenstein D."/>
            <person name="Chapman S."/>
            <person name="Chen Z."/>
            <person name="Engels R."/>
            <person name="Freedman E."/>
            <person name="Gellesch M."/>
            <person name="Goldberg J."/>
            <person name="Griggs A."/>
            <person name="Gujja S."/>
            <person name="Heiman D."/>
            <person name="Hepburn T."/>
            <person name="Howarth C."/>
            <person name="Jen D."/>
            <person name="Larson L."/>
            <person name="Lewis B."/>
            <person name="Mehta T."/>
            <person name="Park D."/>
            <person name="Pearson M."/>
            <person name="Roberts A."/>
            <person name="Saif S."/>
            <person name="Shenoy N."/>
            <person name="Sisk P."/>
            <person name="Stolte C."/>
            <person name="Sykes S."/>
            <person name="Thomson T."/>
            <person name="Walk T."/>
            <person name="White J."/>
            <person name="Yandava C."/>
            <person name="Burger G."/>
            <person name="Gray M.W."/>
            <person name="Holland P.W.H."/>
            <person name="King N."/>
            <person name="Lang F.B.F."/>
            <person name="Roger A.J."/>
            <person name="Ruiz-Trillo I."/>
            <person name="Lander E."/>
            <person name="Nusbaum C."/>
        </authorList>
    </citation>
    <scope>NUCLEOTIDE SEQUENCE [LARGE SCALE GENOMIC DNA]</scope>
    <source>
        <strain evidence="12 13">DAOM BR117</strain>
    </source>
</reference>
<accession>A0A0L0HID1</accession>
<dbReference type="SMART" id="SM00382">
    <property type="entry name" value="AAA"/>
    <property type="match status" value="1"/>
</dbReference>
<dbReference type="GO" id="GO:0015910">
    <property type="term" value="P:long-chain fatty acid import into peroxisome"/>
    <property type="evidence" value="ECO:0007669"/>
    <property type="project" value="TreeGrafter"/>
</dbReference>
<feature type="domain" description="ABC transmembrane type-1" evidence="11">
    <location>
        <begin position="62"/>
        <end position="351"/>
    </location>
</feature>
<feature type="transmembrane region" description="Helical" evidence="9">
    <location>
        <begin position="295"/>
        <end position="313"/>
    </location>
</feature>
<keyword evidence="5" id="KW-0067">ATP-binding</keyword>
<feature type="region of interest" description="Disordered" evidence="8">
    <location>
        <begin position="1"/>
        <end position="32"/>
    </location>
</feature>
<dbReference type="InterPro" id="IPR017871">
    <property type="entry name" value="ABC_transporter-like_CS"/>
</dbReference>
<dbReference type="PROSITE" id="PS00211">
    <property type="entry name" value="ABC_TRANSPORTER_1"/>
    <property type="match status" value="1"/>
</dbReference>
<protein>
    <recommendedName>
        <fullName evidence="14">ABC transporter domain-containing protein</fullName>
    </recommendedName>
</protein>
<keyword evidence="6 9" id="KW-1133">Transmembrane helix</keyword>
<dbReference type="GO" id="GO:0016887">
    <property type="term" value="F:ATP hydrolysis activity"/>
    <property type="evidence" value="ECO:0007669"/>
    <property type="project" value="InterPro"/>
</dbReference>
<keyword evidence="13" id="KW-1185">Reference proteome</keyword>
<evidence type="ECO:0000259" key="11">
    <source>
        <dbReference type="PROSITE" id="PS50929"/>
    </source>
</evidence>
<dbReference type="GO" id="GO:0007031">
    <property type="term" value="P:peroxisome organization"/>
    <property type="evidence" value="ECO:0007669"/>
    <property type="project" value="TreeGrafter"/>
</dbReference>
<dbReference type="GeneID" id="27687465"/>
<evidence type="ECO:0000256" key="4">
    <source>
        <dbReference type="ARBA" id="ARBA00022741"/>
    </source>
</evidence>
<dbReference type="RefSeq" id="XP_016608926.1">
    <property type="nucleotide sequence ID" value="XM_016752236.1"/>
</dbReference>
<dbReference type="Pfam" id="PF00005">
    <property type="entry name" value="ABC_tran"/>
    <property type="match status" value="1"/>
</dbReference>
<evidence type="ECO:0000313" key="12">
    <source>
        <dbReference type="EMBL" id="KND00887.1"/>
    </source>
</evidence>
<dbReference type="GO" id="GO:0005324">
    <property type="term" value="F:long-chain fatty acid transmembrane transporter activity"/>
    <property type="evidence" value="ECO:0007669"/>
    <property type="project" value="TreeGrafter"/>
</dbReference>
<evidence type="ECO:0008006" key="14">
    <source>
        <dbReference type="Google" id="ProtNLM"/>
    </source>
</evidence>
<evidence type="ECO:0000256" key="8">
    <source>
        <dbReference type="SAM" id="MobiDB-lite"/>
    </source>
</evidence>
<dbReference type="GO" id="GO:0042760">
    <property type="term" value="P:very long-chain fatty acid catabolic process"/>
    <property type="evidence" value="ECO:0007669"/>
    <property type="project" value="TreeGrafter"/>
</dbReference>
<dbReference type="PANTHER" id="PTHR11384:SF59">
    <property type="entry name" value="LYSOSOMAL COBALAMIN TRANSPORTER ABCD4"/>
    <property type="match status" value="1"/>
</dbReference>
<keyword evidence="7 9" id="KW-0472">Membrane</keyword>
<keyword evidence="3 9" id="KW-0812">Transmembrane</keyword>
<dbReference type="PROSITE" id="PS50893">
    <property type="entry name" value="ABC_TRANSPORTER_2"/>
    <property type="match status" value="1"/>
</dbReference>
<dbReference type="InterPro" id="IPR003593">
    <property type="entry name" value="AAA+_ATPase"/>
</dbReference>
<dbReference type="PROSITE" id="PS50929">
    <property type="entry name" value="ABC_TM1F"/>
    <property type="match status" value="1"/>
</dbReference>
<dbReference type="InterPro" id="IPR027417">
    <property type="entry name" value="P-loop_NTPase"/>
</dbReference>
<dbReference type="OMA" id="KQFHDME"/>
<dbReference type="Proteomes" id="UP000053201">
    <property type="component" value="Unassembled WGS sequence"/>
</dbReference>
<gene>
    <name evidence="12" type="ORF">SPPG_03987</name>
</gene>
<dbReference type="InterPro" id="IPR003439">
    <property type="entry name" value="ABC_transporter-like_ATP-bd"/>
</dbReference>
<dbReference type="SUPFAM" id="SSF52540">
    <property type="entry name" value="P-loop containing nucleoside triphosphate hydrolases"/>
    <property type="match status" value="1"/>
</dbReference>
<evidence type="ECO:0000256" key="5">
    <source>
        <dbReference type="ARBA" id="ARBA00022840"/>
    </source>
</evidence>
<dbReference type="PANTHER" id="PTHR11384">
    <property type="entry name" value="ATP-BINDING CASSETTE, SUB-FAMILY D MEMBER"/>
    <property type="match status" value="1"/>
</dbReference>
<name>A0A0L0HID1_SPIPD</name>
<feature type="compositionally biased region" description="Polar residues" evidence="8">
    <location>
        <begin position="17"/>
        <end position="32"/>
    </location>
</feature>
<evidence type="ECO:0000313" key="13">
    <source>
        <dbReference type="Proteomes" id="UP000053201"/>
    </source>
</evidence>
<evidence type="ECO:0000256" key="3">
    <source>
        <dbReference type="ARBA" id="ARBA00022692"/>
    </source>
</evidence>
<dbReference type="Gene3D" id="3.40.50.300">
    <property type="entry name" value="P-loop containing nucleotide triphosphate hydrolases"/>
    <property type="match status" value="1"/>
</dbReference>
<dbReference type="InterPro" id="IPR050835">
    <property type="entry name" value="ABC_transporter_sub-D"/>
</dbReference>
<dbReference type="VEuPathDB" id="FungiDB:SPPG_03987"/>
<sequence length="606" mass="68131">MNMFSSFPPAYERLPDASTSLPTGGTTDPTKAHPTLSTLSCLARVIRIIFSSEQENVRSLYFLLILCSVLYQIFVYYIGIAIPKFYIVLNAKDEAAFWSLVGRLVGLYLAISTAKASLHFVGGLFALRTRRILTRKLQEGYVTKGALYDVARSKADGIDNPDQRITQDVEKFSDESRKVMEEIVIEPALLVYYTYQTYLVSGWQGPSMIYLYFTVSLVVCRYLLRPLVSLVYSKQRAEGDFRFLHVRLRSNAEPVAFLRGEELERGVLEEAFQNLLGLMRKIVHWEAILRFGTSYCNYFGSVVCYGIIAMPIFDGVYDDLSPGELSALISTNLFFSLYLSYRFTAIAELAEKYADLAGYAARMGQFFEVIDREKLTASTMGNYAVTTTTNDADPYISIRDLSYNVPQGQSLVSNLTLTVTPGSHLLIMGPSGSGKSSLLRVLSGLWVPYQGQMSLPPENKMLFLPQIPYLVHGGTLLEQIIYPAKLEEVYIPDEDVEVVLRTVGLEHLLLRERDVVMAGKDLDWDVMLSPGERQRLAFARALWRRPIFAFLDEATCNIDAAAEGELFKIAWEKGITCVLVSHRIVHGFGRVLRIVGDGTWVEESLD</sequence>
<dbReference type="STRING" id="645134.A0A0L0HID1"/>
<evidence type="ECO:0000256" key="9">
    <source>
        <dbReference type="SAM" id="Phobius"/>
    </source>
</evidence>
<dbReference type="SUPFAM" id="SSF90123">
    <property type="entry name" value="ABC transporter transmembrane region"/>
    <property type="match status" value="1"/>
</dbReference>